<dbReference type="EMBL" id="AP018449">
    <property type="protein sequence ID" value="BBB89867.1"/>
    <property type="molecule type" value="Genomic_DNA"/>
</dbReference>
<dbReference type="SFLD" id="SFLDF00002">
    <property type="entry name" value="enolase"/>
    <property type="match status" value="1"/>
</dbReference>
<dbReference type="PRINTS" id="PR00148">
    <property type="entry name" value="ENOLASE"/>
</dbReference>
<feature type="binding site" evidence="12 15">
    <location>
        <position position="243"/>
    </location>
    <ligand>
        <name>Mg(2+)</name>
        <dbReference type="ChEBI" id="CHEBI:18420"/>
    </ligand>
</feature>
<dbReference type="RefSeq" id="WP_126306192.1">
    <property type="nucleotide sequence ID" value="NZ_AP018449.1"/>
</dbReference>
<dbReference type="InterPro" id="IPR029017">
    <property type="entry name" value="Enolase-like_N"/>
</dbReference>
<evidence type="ECO:0000256" key="10">
    <source>
        <dbReference type="ARBA" id="ARBA00023239"/>
    </source>
</evidence>
<accession>A0A348AFL9</accession>
<dbReference type="FunFam" id="3.30.390.10:FF:000001">
    <property type="entry name" value="Enolase"/>
    <property type="match status" value="1"/>
</dbReference>
<dbReference type="GO" id="GO:0006096">
    <property type="term" value="P:glycolytic process"/>
    <property type="evidence" value="ECO:0007669"/>
    <property type="project" value="UniProtKB-UniRule"/>
</dbReference>
<reference evidence="18 19" key="1">
    <citation type="journal article" date="2018" name="Int. J. Syst. Evol. Microbiol.">
        <title>Methylomusa anaerophila gen. nov., sp. nov., an anaerobic methanol-utilizing bacterium isolated from a microbial fuel cell.</title>
        <authorList>
            <person name="Amano N."/>
            <person name="Yamamuro A."/>
            <person name="Miyahara M."/>
            <person name="Kouzuma A."/>
            <person name="Abe T."/>
            <person name="Watanabe K."/>
        </authorList>
    </citation>
    <scope>NUCLEOTIDE SEQUENCE [LARGE SCALE GENOMIC DNA]</scope>
    <source>
        <strain evidence="18 19">MMFC1</strain>
    </source>
</reference>
<evidence type="ECO:0000256" key="3">
    <source>
        <dbReference type="ARBA" id="ARBA00012058"/>
    </source>
</evidence>
<evidence type="ECO:0000256" key="7">
    <source>
        <dbReference type="ARBA" id="ARBA00022723"/>
    </source>
</evidence>
<evidence type="ECO:0000256" key="11">
    <source>
        <dbReference type="ARBA" id="ARBA00048951"/>
    </source>
</evidence>
<feature type="binding site" evidence="12 15">
    <location>
        <position position="314"/>
    </location>
    <ligand>
        <name>Mg(2+)</name>
        <dbReference type="ChEBI" id="CHEBI:18420"/>
    </ligand>
</feature>
<dbReference type="Pfam" id="PF00113">
    <property type="entry name" value="Enolase_C"/>
    <property type="match status" value="1"/>
</dbReference>
<feature type="binding site" evidence="14">
    <location>
        <position position="156"/>
    </location>
    <ligand>
        <name>substrate</name>
    </ligand>
</feature>
<evidence type="ECO:0000256" key="13">
    <source>
        <dbReference type="PIRSR" id="PIRSR001400-1"/>
    </source>
</evidence>
<dbReference type="InterPro" id="IPR000941">
    <property type="entry name" value="Enolase"/>
</dbReference>
<keyword evidence="6 12" id="KW-0964">Secreted</keyword>
<comment type="pathway">
    <text evidence="1 12">Carbohydrate degradation; glycolysis; pyruvate from D-glyceraldehyde 3-phosphate: step 4/5.</text>
</comment>
<dbReference type="SUPFAM" id="SSF51604">
    <property type="entry name" value="Enolase C-terminal domain-like"/>
    <property type="match status" value="1"/>
</dbReference>
<keyword evidence="7 12" id="KW-0479">Metal-binding</keyword>
<dbReference type="GO" id="GO:0004634">
    <property type="term" value="F:phosphopyruvate hydratase activity"/>
    <property type="evidence" value="ECO:0007669"/>
    <property type="project" value="UniProtKB-UniRule"/>
</dbReference>
<dbReference type="Gene3D" id="3.20.20.120">
    <property type="entry name" value="Enolase-like C-terminal domain"/>
    <property type="match status" value="1"/>
</dbReference>
<evidence type="ECO:0000256" key="4">
    <source>
        <dbReference type="ARBA" id="ARBA00017068"/>
    </source>
</evidence>
<keyword evidence="19" id="KW-1185">Reference proteome</keyword>
<dbReference type="Pfam" id="PF03952">
    <property type="entry name" value="Enolase_N"/>
    <property type="match status" value="1"/>
</dbReference>
<dbReference type="OrthoDB" id="9804716at2"/>
<keyword evidence="5 12" id="KW-0963">Cytoplasm</keyword>
<dbReference type="PIRSF" id="PIRSF001400">
    <property type="entry name" value="Enolase"/>
    <property type="match status" value="1"/>
</dbReference>
<sequence>MSSEIVNVNALEILDSRGNPTIRVNVELASGVRASASVPSGASTGENEALELRDGDQARYGGKGVLQAVANVKERIAPKLIGRNAGDQEGIDRLLIDLDGTPTKANLGANAILGVSMAVARAAASDQGLPLYAYLGGAAAVRLPVPMMNILNGGKHADNSVDFQEFMVMPIGAPTFAKALQYGVETFHALKKILGKQGYATSVGDEGGFAPNLKSNEEACELIIGAIQAAGYVPGVDIALALDPAASSFYENGKYHLTKSGQGVKSSSEMTALYKTWAPKYYLVSLEDGLAENDWEGFREHTAALGYYLQIVGDDIFVTNTKFIARGIEEKTTNAVLIKLNQIGTVTETIEAIKLCRQAGWNYVISHRSGETEDTFLADFAVAMGGGQIKTGSACRSERIAKYNRLLEIEAELGDKAVFQNSFAAK</sequence>
<dbReference type="SMART" id="SM01192">
    <property type="entry name" value="Enolase_C"/>
    <property type="match status" value="1"/>
</dbReference>
<organism evidence="18 19">
    <name type="scientific">Methylomusa anaerophila</name>
    <dbReference type="NCBI Taxonomy" id="1930071"/>
    <lineage>
        <taxon>Bacteria</taxon>
        <taxon>Bacillati</taxon>
        <taxon>Bacillota</taxon>
        <taxon>Negativicutes</taxon>
        <taxon>Selenomonadales</taxon>
        <taxon>Sporomusaceae</taxon>
        <taxon>Methylomusa</taxon>
    </lineage>
</organism>
<proteinExistence type="inferred from homology"/>
<feature type="active site" description="Proton acceptor" evidence="12 13">
    <location>
        <position position="339"/>
    </location>
</feature>
<evidence type="ECO:0000259" key="17">
    <source>
        <dbReference type="SMART" id="SM01193"/>
    </source>
</evidence>
<feature type="binding site" evidence="12">
    <location>
        <position position="390"/>
    </location>
    <ligand>
        <name>(2R)-2-phosphoglycerate</name>
        <dbReference type="ChEBI" id="CHEBI:58289"/>
    </ligand>
</feature>
<dbReference type="SFLD" id="SFLDG00178">
    <property type="entry name" value="enolase"/>
    <property type="match status" value="1"/>
</dbReference>
<feature type="binding site" evidence="12">
    <location>
        <position position="339"/>
    </location>
    <ligand>
        <name>(2R)-2-phosphoglycerate</name>
        <dbReference type="ChEBI" id="CHEBI:58289"/>
    </ligand>
</feature>
<dbReference type="InterPro" id="IPR020811">
    <property type="entry name" value="Enolase_N"/>
</dbReference>
<dbReference type="Proteomes" id="UP000276437">
    <property type="component" value="Chromosome"/>
</dbReference>
<feature type="binding site" evidence="14">
    <location>
        <position position="165"/>
    </location>
    <ligand>
        <name>substrate</name>
    </ligand>
</feature>
<dbReference type="CDD" id="cd03313">
    <property type="entry name" value="enolase"/>
    <property type="match status" value="1"/>
</dbReference>
<name>A0A348AFL9_9FIRM</name>
<feature type="binding site" evidence="14">
    <location>
        <begin position="366"/>
        <end position="369"/>
    </location>
    <ligand>
        <name>substrate</name>
    </ligand>
</feature>
<dbReference type="PANTHER" id="PTHR11902:SF1">
    <property type="entry name" value="ENOLASE"/>
    <property type="match status" value="1"/>
</dbReference>
<feature type="active site" description="Proton donor" evidence="12 13">
    <location>
        <position position="206"/>
    </location>
</feature>
<dbReference type="UniPathway" id="UPA00109">
    <property type="reaction ID" value="UER00187"/>
</dbReference>
<evidence type="ECO:0000259" key="16">
    <source>
        <dbReference type="SMART" id="SM01192"/>
    </source>
</evidence>
<feature type="binding site" evidence="14">
    <location>
        <position position="390"/>
    </location>
    <ligand>
        <name>substrate</name>
    </ligand>
</feature>
<feature type="domain" description="Enolase N-terminal" evidence="17">
    <location>
        <begin position="5"/>
        <end position="135"/>
    </location>
</feature>
<evidence type="ECO:0000256" key="12">
    <source>
        <dbReference type="HAMAP-Rule" id="MF_00318"/>
    </source>
</evidence>
<evidence type="ECO:0000256" key="1">
    <source>
        <dbReference type="ARBA" id="ARBA00005031"/>
    </source>
</evidence>
<feature type="binding site" evidence="14">
    <location>
        <position position="314"/>
    </location>
    <ligand>
        <name>substrate</name>
    </ligand>
</feature>
<gene>
    <name evidence="18" type="primary">eno_1</name>
    <name evidence="12" type="synonym">eno</name>
    <name evidence="18" type="ORF">MAMMFC1_00506</name>
</gene>
<dbReference type="InterPro" id="IPR020809">
    <property type="entry name" value="Enolase_CS"/>
</dbReference>
<dbReference type="PROSITE" id="PS00164">
    <property type="entry name" value="ENOLASE"/>
    <property type="match status" value="1"/>
</dbReference>
<feature type="binding site" evidence="14">
    <location>
        <position position="287"/>
    </location>
    <ligand>
        <name>substrate</name>
    </ligand>
</feature>
<feature type="domain" description="Enolase C-terminal TIM barrel" evidence="16">
    <location>
        <begin position="140"/>
        <end position="425"/>
    </location>
</feature>
<dbReference type="HAMAP" id="MF_00318">
    <property type="entry name" value="Enolase"/>
    <property type="match status" value="1"/>
</dbReference>
<keyword evidence="9 12" id="KW-0324">Glycolysis</keyword>
<comment type="cofactor">
    <cofactor evidence="12">
        <name>Mg(2+)</name>
        <dbReference type="ChEBI" id="CHEBI:18420"/>
    </cofactor>
    <text evidence="12">Binds a second Mg(2+) ion via substrate during catalysis.</text>
</comment>
<evidence type="ECO:0000256" key="15">
    <source>
        <dbReference type="PIRSR" id="PIRSR001400-3"/>
    </source>
</evidence>
<keyword evidence="8 12" id="KW-0460">Magnesium</keyword>
<feature type="binding site" evidence="12">
    <location>
        <position position="369"/>
    </location>
    <ligand>
        <name>(2R)-2-phosphoglycerate</name>
        <dbReference type="ChEBI" id="CHEBI:58289"/>
    </ligand>
</feature>
<evidence type="ECO:0000256" key="5">
    <source>
        <dbReference type="ARBA" id="ARBA00022490"/>
    </source>
</evidence>
<evidence type="ECO:0000256" key="9">
    <source>
        <dbReference type="ARBA" id="ARBA00023152"/>
    </source>
</evidence>
<dbReference type="InterPro" id="IPR020810">
    <property type="entry name" value="Enolase_C"/>
</dbReference>
<evidence type="ECO:0000256" key="14">
    <source>
        <dbReference type="PIRSR" id="PIRSR001400-2"/>
    </source>
</evidence>
<dbReference type="GO" id="GO:0000015">
    <property type="term" value="C:phosphopyruvate hydratase complex"/>
    <property type="evidence" value="ECO:0007669"/>
    <property type="project" value="InterPro"/>
</dbReference>
<comment type="function">
    <text evidence="12">Catalyzes the reversible conversion of 2-phosphoglycerate (2-PG) into phosphoenolpyruvate (PEP). It is essential for the degradation of carbohydrates via glycolysis.</text>
</comment>
<dbReference type="Gene3D" id="3.30.390.10">
    <property type="entry name" value="Enolase-like, N-terminal domain"/>
    <property type="match status" value="1"/>
</dbReference>
<dbReference type="SUPFAM" id="SSF54826">
    <property type="entry name" value="Enolase N-terminal domain-like"/>
    <property type="match status" value="1"/>
</dbReference>
<protein>
    <recommendedName>
        <fullName evidence="4 12">Enolase</fullName>
        <ecNumber evidence="3 12">4.2.1.11</ecNumber>
    </recommendedName>
    <alternativeName>
        <fullName evidence="12">2-phospho-D-glycerate hydro-lyase</fullName>
    </alternativeName>
    <alternativeName>
        <fullName evidence="12">2-phosphoglycerate dehydratase</fullName>
    </alternativeName>
</protein>
<evidence type="ECO:0000256" key="2">
    <source>
        <dbReference type="ARBA" id="ARBA00009604"/>
    </source>
</evidence>
<evidence type="ECO:0000313" key="18">
    <source>
        <dbReference type="EMBL" id="BBB89867.1"/>
    </source>
</evidence>
<dbReference type="InterPro" id="IPR036849">
    <property type="entry name" value="Enolase-like_C_sf"/>
</dbReference>
<comment type="similarity">
    <text evidence="2 12">Belongs to the enolase family.</text>
</comment>
<comment type="subcellular location">
    <subcellularLocation>
        <location evidence="12">Cytoplasm</location>
    </subcellularLocation>
    <subcellularLocation>
        <location evidence="12">Secreted</location>
    </subcellularLocation>
    <subcellularLocation>
        <location evidence="12">Cell surface</location>
    </subcellularLocation>
    <text evidence="12">Fractions of enolase are present in both the cytoplasm and on the cell surface.</text>
</comment>
<dbReference type="GO" id="GO:0000287">
    <property type="term" value="F:magnesium ion binding"/>
    <property type="evidence" value="ECO:0007669"/>
    <property type="project" value="UniProtKB-UniRule"/>
</dbReference>
<dbReference type="PANTHER" id="PTHR11902">
    <property type="entry name" value="ENOLASE"/>
    <property type="match status" value="1"/>
</dbReference>
<dbReference type="KEGG" id="mana:MAMMFC1_00506"/>
<dbReference type="EC" id="4.2.1.11" evidence="3 12"/>
<evidence type="ECO:0000313" key="19">
    <source>
        <dbReference type="Proteomes" id="UP000276437"/>
    </source>
</evidence>
<feature type="binding site" evidence="12">
    <location>
        <position position="368"/>
    </location>
    <ligand>
        <name>(2R)-2-phosphoglycerate</name>
        <dbReference type="ChEBI" id="CHEBI:58289"/>
    </ligand>
</feature>
<evidence type="ECO:0000256" key="6">
    <source>
        <dbReference type="ARBA" id="ARBA00022525"/>
    </source>
</evidence>
<dbReference type="GO" id="GO:0009986">
    <property type="term" value="C:cell surface"/>
    <property type="evidence" value="ECO:0007669"/>
    <property type="project" value="UniProtKB-SubCell"/>
</dbReference>
<dbReference type="AlphaFoldDB" id="A0A348AFL9"/>
<comment type="cofactor">
    <cofactor evidence="15">
        <name>Mg(2+)</name>
        <dbReference type="ChEBI" id="CHEBI:18420"/>
    </cofactor>
    <text evidence="15">Mg(2+) is required for catalysis and for stabilizing the dimer.</text>
</comment>
<comment type="catalytic activity">
    <reaction evidence="11">
        <text>(2R)-2-phosphoglycerate = phosphoenolpyruvate + H2O</text>
        <dbReference type="Rhea" id="RHEA:10164"/>
        <dbReference type="ChEBI" id="CHEBI:15377"/>
        <dbReference type="ChEBI" id="CHEBI:58289"/>
        <dbReference type="ChEBI" id="CHEBI:58702"/>
        <dbReference type="EC" id="4.2.1.11"/>
    </reaction>
    <physiologicalReaction direction="left-to-right" evidence="11">
        <dbReference type="Rhea" id="RHEA:10165"/>
    </physiologicalReaction>
</comment>
<dbReference type="NCBIfam" id="TIGR01060">
    <property type="entry name" value="eno"/>
    <property type="match status" value="1"/>
</dbReference>
<dbReference type="GO" id="GO:0005576">
    <property type="term" value="C:extracellular region"/>
    <property type="evidence" value="ECO:0007669"/>
    <property type="project" value="UniProtKB-SubCell"/>
</dbReference>
<dbReference type="SFLD" id="SFLDS00001">
    <property type="entry name" value="Enolase"/>
    <property type="match status" value="1"/>
</dbReference>
<feature type="binding site" evidence="12">
    <location>
        <position position="164"/>
    </location>
    <ligand>
        <name>(2R)-2-phosphoglycerate</name>
        <dbReference type="ChEBI" id="CHEBI:58289"/>
    </ligand>
</feature>
<evidence type="ECO:0000256" key="8">
    <source>
        <dbReference type="ARBA" id="ARBA00022842"/>
    </source>
</evidence>
<feature type="binding site" evidence="12 15">
    <location>
        <position position="287"/>
    </location>
    <ligand>
        <name>Mg(2+)</name>
        <dbReference type="ChEBI" id="CHEBI:18420"/>
    </ligand>
</feature>
<dbReference type="SMART" id="SM01193">
    <property type="entry name" value="Enolase_N"/>
    <property type="match status" value="1"/>
</dbReference>
<keyword evidence="10 12" id="KW-0456">Lyase</keyword>